<dbReference type="EMBL" id="ML769985">
    <property type="protein sequence ID" value="KAE9385440.1"/>
    <property type="molecule type" value="Genomic_DNA"/>
</dbReference>
<gene>
    <name evidence="1" type="ORF">BT96DRAFT_840715</name>
</gene>
<evidence type="ECO:0000313" key="1">
    <source>
        <dbReference type="EMBL" id="KAE9385440.1"/>
    </source>
</evidence>
<name>A0A6A4GJ89_9AGAR</name>
<keyword evidence="2" id="KW-1185">Reference proteome</keyword>
<accession>A0A6A4GJ89</accession>
<dbReference type="AlphaFoldDB" id="A0A6A4GJ89"/>
<dbReference type="OrthoDB" id="2692094at2759"/>
<feature type="non-terminal residue" evidence="1">
    <location>
        <position position="1"/>
    </location>
</feature>
<dbReference type="Proteomes" id="UP000799118">
    <property type="component" value="Unassembled WGS sequence"/>
</dbReference>
<evidence type="ECO:0000313" key="2">
    <source>
        <dbReference type="Proteomes" id="UP000799118"/>
    </source>
</evidence>
<reference evidence="1" key="1">
    <citation type="journal article" date="2019" name="Environ. Microbiol.">
        <title>Fungal ecological strategies reflected in gene transcription - a case study of two litter decomposers.</title>
        <authorList>
            <person name="Barbi F."/>
            <person name="Kohler A."/>
            <person name="Barry K."/>
            <person name="Baskaran P."/>
            <person name="Daum C."/>
            <person name="Fauchery L."/>
            <person name="Ihrmark K."/>
            <person name="Kuo A."/>
            <person name="LaButti K."/>
            <person name="Lipzen A."/>
            <person name="Morin E."/>
            <person name="Grigoriev I.V."/>
            <person name="Henrissat B."/>
            <person name="Lindahl B."/>
            <person name="Martin F."/>
        </authorList>
    </citation>
    <scope>NUCLEOTIDE SEQUENCE</scope>
    <source>
        <strain evidence="1">JB14</strain>
    </source>
</reference>
<proteinExistence type="predicted"/>
<organism evidence="1 2">
    <name type="scientific">Gymnopus androsaceus JB14</name>
    <dbReference type="NCBI Taxonomy" id="1447944"/>
    <lineage>
        <taxon>Eukaryota</taxon>
        <taxon>Fungi</taxon>
        <taxon>Dikarya</taxon>
        <taxon>Basidiomycota</taxon>
        <taxon>Agaricomycotina</taxon>
        <taxon>Agaricomycetes</taxon>
        <taxon>Agaricomycetidae</taxon>
        <taxon>Agaricales</taxon>
        <taxon>Marasmiineae</taxon>
        <taxon>Omphalotaceae</taxon>
        <taxon>Gymnopus</taxon>
    </lineage>
</organism>
<protein>
    <submittedName>
        <fullName evidence="1">Uncharacterized protein</fullName>
    </submittedName>
</protein>
<sequence>KATRYSHAHQVAFSASERLDERILQVHHQILVNRNHPISIAKFLQESPQDPAKRNFYPKLQDHLLTCILGKEFDGDEEEYTDEDRNTIRLSNGKIFAVRTLRINYTTYNVRWDYELINPRTDHCMVMV</sequence>